<reference evidence="3" key="1">
    <citation type="submission" date="2020-07" db="EMBL/GenBank/DDBJ databases">
        <title>Huge and variable diversity of episymbiotic CPR bacteria and DPANN archaea in groundwater ecosystems.</title>
        <authorList>
            <person name="He C.Y."/>
            <person name="Keren R."/>
            <person name="Whittaker M."/>
            <person name="Farag I.F."/>
            <person name="Doudna J."/>
            <person name="Cate J.H.D."/>
            <person name="Banfield J.F."/>
        </authorList>
    </citation>
    <scope>NUCLEOTIDE SEQUENCE</scope>
    <source>
        <strain evidence="3">NC_groundwater_928_Pr1_S-0.2um_72_17</strain>
    </source>
</reference>
<proteinExistence type="predicted"/>
<accession>A0A9D6QKT6</accession>
<feature type="non-terminal residue" evidence="3">
    <location>
        <position position="1"/>
    </location>
</feature>
<evidence type="ECO:0000256" key="1">
    <source>
        <dbReference type="SAM" id="MobiDB-lite"/>
    </source>
</evidence>
<feature type="region of interest" description="Disordered" evidence="1">
    <location>
        <begin position="37"/>
        <end position="58"/>
    </location>
</feature>
<organism evidence="3 4">
    <name type="scientific">Eiseniibacteriota bacterium</name>
    <dbReference type="NCBI Taxonomy" id="2212470"/>
    <lineage>
        <taxon>Bacteria</taxon>
        <taxon>Candidatus Eiseniibacteriota</taxon>
    </lineage>
</organism>
<dbReference type="InterPro" id="IPR003615">
    <property type="entry name" value="HNH_nuc"/>
</dbReference>
<keyword evidence="3" id="KW-0378">Hydrolase</keyword>
<dbReference type="AlphaFoldDB" id="A0A9D6QKT6"/>
<evidence type="ECO:0000313" key="3">
    <source>
        <dbReference type="EMBL" id="MBI3540516.1"/>
    </source>
</evidence>
<dbReference type="InterPro" id="IPR002711">
    <property type="entry name" value="HNH"/>
</dbReference>
<dbReference type="EMBL" id="JACQAY010000321">
    <property type="protein sequence ID" value="MBI3540516.1"/>
    <property type="molecule type" value="Genomic_DNA"/>
</dbReference>
<feature type="compositionally biased region" description="Basic residues" evidence="1">
    <location>
        <begin position="48"/>
        <end position="57"/>
    </location>
</feature>
<gene>
    <name evidence="3" type="ORF">HY076_09610</name>
</gene>
<feature type="domain" description="HNH nuclease" evidence="2">
    <location>
        <begin position="63"/>
        <end position="120"/>
    </location>
</feature>
<dbReference type="Gene3D" id="1.10.30.50">
    <property type="match status" value="1"/>
</dbReference>
<dbReference type="SMART" id="SM00507">
    <property type="entry name" value="HNHc"/>
    <property type="match status" value="1"/>
</dbReference>
<dbReference type="Pfam" id="PF01844">
    <property type="entry name" value="HNH"/>
    <property type="match status" value="1"/>
</dbReference>
<protein>
    <submittedName>
        <fullName evidence="3">HNH endonuclease</fullName>
    </submittedName>
</protein>
<comment type="caution">
    <text evidence="3">The sequence shown here is derived from an EMBL/GenBank/DDBJ whole genome shotgun (WGS) entry which is preliminary data.</text>
</comment>
<dbReference type="GO" id="GO:0008270">
    <property type="term" value="F:zinc ion binding"/>
    <property type="evidence" value="ECO:0007669"/>
    <property type="project" value="InterPro"/>
</dbReference>
<evidence type="ECO:0000313" key="4">
    <source>
        <dbReference type="Proteomes" id="UP000807850"/>
    </source>
</evidence>
<dbReference type="GO" id="GO:0003676">
    <property type="term" value="F:nucleic acid binding"/>
    <property type="evidence" value="ECO:0007669"/>
    <property type="project" value="InterPro"/>
</dbReference>
<keyword evidence="3" id="KW-0540">Nuclease</keyword>
<name>A0A9D6QKT6_UNCEI</name>
<evidence type="ECO:0000259" key="2">
    <source>
        <dbReference type="SMART" id="SM00507"/>
    </source>
</evidence>
<keyword evidence="3" id="KW-0255">Endonuclease</keyword>
<dbReference type="CDD" id="cd00085">
    <property type="entry name" value="HNHc"/>
    <property type="match status" value="1"/>
</dbReference>
<dbReference type="Proteomes" id="UP000807850">
    <property type="component" value="Unassembled WGS sequence"/>
</dbReference>
<dbReference type="GO" id="GO:0004519">
    <property type="term" value="F:endonuclease activity"/>
    <property type="evidence" value="ECO:0007669"/>
    <property type="project" value="UniProtKB-KW"/>
</dbReference>
<sequence>DTRPPAARPVAARPQRFEPRLRRAQGALRCYARQIEKTKYATTDRPQRRTRRTKPDRRHIPAEVKRAVWERDGGRCTFVSADGRRCASRARTEFDHIVPFARGGDATVSNLRLRCRTHNQWEAKQTFGAEFIRSKIEQRSAAAPAAAEDDPDRSVIPWLRSLGVRADQARRAAEFCATMPDQPIGDRVHAAIAFLGRARVRAPHIPVTA</sequence>